<name>A0A6J4LA00_9BACT</name>
<gene>
    <name evidence="1" type="ORF">AVDCRST_MAG40-1743</name>
</gene>
<dbReference type="EMBL" id="CADCTX010000541">
    <property type="protein sequence ID" value="CAA9327080.1"/>
    <property type="molecule type" value="Genomic_DNA"/>
</dbReference>
<reference evidence="1" key="1">
    <citation type="submission" date="2020-02" db="EMBL/GenBank/DDBJ databases">
        <authorList>
            <person name="Meier V. D."/>
        </authorList>
    </citation>
    <scope>NUCLEOTIDE SEQUENCE</scope>
    <source>
        <strain evidence="1">AVDCRST_MAG40</strain>
    </source>
</reference>
<evidence type="ECO:0000313" key="1">
    <source>
        <dbReference type="EMBL" id="CAA9327080.1"/>
    </source>
</evidence>
<accession>A0A6J4LA00</accession>
<organism evidence="1">
    <name type="scientific">uncultured Gemmatimonadaceae bacterium</name>
    <dbReference type="NCBI Taxonomy" id="246130"/>
    <lineage>
        <taxon>Bacteria</taxon>
        <taxon>Pseudomonadati</taxon>
        <taxon>Gemmatimonadota</taxon>
        <taxon>Gemmatimonadia</taxon>
        <taxon>Gemmatimonadales</taxon>
        <taxon>Gemmatimonadaceae</taxon>
        <taxon>environmental samples</taxon>
    </lineage>
</organism>
<proteinExistence type="predicted"/>
<dbReference type="AlphaFoldDB" id="A0A6J4LA00"/>
<protein>
    <submittedName>
        <fullName evidence="1">Uncharacterized protein</fullName>
    </submittedName>
</protein>
<sequence length="87" mass="9443">MSEPPTCHRALRRFWFPLPRGFGVGVTAASEAEARALAEAARARYHPDQVLGPVVADVDVRALDAAHVLSNAGPVVVRGVWYPRLNI</sequence>